<evidence type="ECO:0000256" key="1">
    <source>
        <dbReference type="ARBA" id="ARBA00023122"/>
    </source>
</evidence>
<evidence type="ECO:0000313" key="4">
    <source>
        <dbReference type="EMBL" id="MDQ2069075.1"/>
    </source>
</evidence>
<dbReference type="InterPro" id="IPR051257">
    <property type="entry name" value="Diverse_CBS-Domain"/>
</dbReference>
<dbReference type="PANTHER" id="PTHR43080:SF2">
    <property type="entry name" value="CBS DOMAIN-CONTAINING PROTEIN"/>
    <property type="match status" value="1"/>
</dbReference>
<organism evidence="4 5">
    <name type="scientific">Natronospira bacteriovora</name>
    <dbReference type="NCBI Taxonomy" id="3069753"/>
    <lineage>
        <taxon>Bacteria</taxon>
        <taxon>Pseudomonadati</taxon>
        <taxon>Pseudomonadota</taxon>
        <taxon>Gammaproteobacteria</taxon>
        <taxon>Natronospirales</taxon>
        <taxon>Natronospiraceae</taxon>
        <taxon>Natronospira</taxon>
    </lineage>
</organism>
<dbReference type="Proteomes" id="UP001239019">
    <property type="component" value="Unassembled WGS sequence"/>
</dbReference>
<gene>
    <name evidence="4" type="ORF">RBH19_04220</name>
</gene>
<dbReference type="SUPFAM" id="SSF54631">
    <property type="entry name" value="CBS-domain pair"/>
    <property type="match status" value="1"/>
</dbReference>
<proteinExistence type="predicted"/>
<evidence type="ECO:0000259" key="3">
    <source>
        <dbReference type="PROSITE" id="PS51371"/>
    </source>
</evidence>
<evidence type="ECO:0000256" key="2">
    <source>
        <dbReference type="PROSITE-ProRule" id="PRU00703"/>
    </source>
</evidence>
<evidence type="ECO:0000313" key="5">
    <source>
        <dbReference type="Proteomes" id="UP001239019"/>
    </source>
</evidence>
<dbReference type="EMBL" id="JAVDDT010000002">
    <property type="protein sequence ID" value="MDQ2069075.1"/>
    <property type="molecule type" value="Genomic_DNA"/>
</dbReference>
<dbReference type="PROSITE" id="PS51371">
    <property type="entry name" value="CBS"/>
    <property type="match status" value="2"/>
</dbReference>
<dbReference type="Pfam" id="PF00571">
    <property type="entry name" value="CBS"/>
    <property type="match status" value="2"/>
</dbReference>
<keyword evidence="1 2" id="KW-0129">CBS domain</keyword>
<dbReference type="RefSeq" id="WP_306727569.1">
    <property type="nucleotide sequence ID" value="NZ_JAVDDT010000002.1"/>
</dbReference>
<comment type="caution">
    <text evidence="4">The sequence shown here is derived from an EMBL/GenBank/DDBJ whole genome shotgun (WGS) entry which is preliminary data.</text>
</comment>
<dbReference type="InterPro" id="IPR046342">
    <property type="entry name" value="CBS_dom_sf"/>
</dbReference>
<protein>
    <submittedName>
        <fullName evidence="4">CBS domain-containing protein</fullName>
    </submittedName>
</protein>
<feature type="domain" description="CBS" evidence="3">
    <location>
        <begin position="7"/>
        <end position="64"/>
    </location>
</feature>
<keyword evidence="5" id="KW-1185">Reference proteome</keyword>
<dbReference type="PANTHER" id="PTHR43080">
    <property type="entry name" value="CBS DOMAIN-CONTAINING PROTEIN CBSX3, MITOCHONDRIAL"/>
    <property type="match status" value="1"/>
</dbReference>
<sequence>MKVNDIMVTDVARCSPQTSLHDIARMMWERDCGAIPLVNEQDQPVGIVTDRDIAIGAALQHRPLWEIRGEEVAHGRAVHCCHPEDDIADALALLERHEVRRLPVIDPSNRLCGIVSMGDIISFTRAGRARKGDREMISAEASLDFLRHVSAHHQAGGQTAV</sequence>
<dbReference type="InterPro" id="IPR000644">
    <property type="entry name" value="CBS_dom"/>
</dbReference>
<dbReference type="Gene3D" id="3.10.580.10">
    <property type="entry name" value="CBS-domain"/>
    <property type="match status" value="1"/>
</dbReference>
<name>A0ABU0W7T2_9GAMM</name>
<reference evidence="4 5" key="1">
    <citation type="submission" date="2023-08" db="EMBL/GenBank/DDBJ databases">
        <title>Whole-genome sequencing of halo(alkali)philic microorganisms from hypersaline lakes.</title>
        <authorList>
            <person name="Sorokin D.Y."/>
            <person name="Abbas B."/>
            <person name="Merkel A.Y."/>
        </authorList>
    </citation>
    <scope>NUCLEOTIDE SEQUENCE [LARGE SCALE GENOMIC DNA]</scope>
    <source>
        <strain evidence="4 5">AB-CW4</strain>
    </source>
</reference>
<accession>A0ABU0W7T2</accession>
<dbReference type="SMART" id="SM00116">
    <property type="entry name" value="CBS"/>
    <property type="match status" value="2"/>
</dbReference>
<feature type="domain" description="CBS" evidence="3">
    <location>
        <begin position="74"/>
        <end position="130"/>
    </location>
</feature>